<sequence length="89" mass="8890">MATDRQPKAGLPPDPEPSSTPGLLPGGGTEPGDTPPDAGQETQSNNPHPAPPSRISVAAITSMIPLAVFVLLAVAGAVLLILQICGVFG</sequence>
<dbReference type="EMBL" id="BCSY01000029">
    <property type="protein sequence ID" value="GAS94095.1"/>
    <property type="molecule type" value="Genomic_DNA"/>
</dbReference>
<keyword evidence="2" id="KW-0812">Transmembrane</keyword>
<accession>A0A124E1M4</accession>
<dbReference type="Pfam" id="PF20088">
    <property type="entry name" value="DUF6480"/>
    <property type="match status" value="1"/>
</dbReference>
<evidence type="ECO:0000256" key="1">
    <source>
        <dbReference type="SAM" id="MobiDB-lite"/>
    </source>
</evidence>
<dbReference type="STRING" id="228230.RMCC_1061"/>
<feature type="region of interest" description="Disordered" evidence="1">
    <location>
        <begin position="1"/>
        <end position="54"/>
    </location>
</feature>
<evidence type="ECO:0000313" key="3">
    <source>
        <dbReference type="EMBL" id="GAS94095.1"/>
    </source>
</evidence>
<feature type="transmembrane region" description="Helical" evidence="2">
    <location>
        <begin position="55"/>
        <end position="82"/>
    </location>
</feature>
<dbReference type="Proteomes" id="UP000069443">
    <property type="component" value="Unassembled WGS sequence"/>
</dbReference>
<dbReference type="AlphaFoldDB" id="A0A124E1M4"/>
<name>A0A124E1M4_MYCCR</name>
<keyword evidence="2" id="KW-0472">Membrane</keyword>
<organism evidence="3 4">
    <name type="scientific">Mycolicibacterium canariasense</name>
    <name type="common">Mycobacterium canariasense</name>
    <dbReference type="NCBI Taxonomy" id="228230"/>
    <lineage>
        <taxon>Bacteria</taxon>
        <taxon>Bacillati</taxon>
        <taxon>Actinomycetota</taxon>
        <taxon>Actinomycetes</taxon>
        <taxon>Mycobacteriales</taxon>
        <taxon>Mycobacteriaceae</taxon>
        <taxon>Mycolicibacterium</taxon>
    </lineage>
</organism>
<comment type="caution">
    <text evidence="3">The sequence shown here is derived from an EMBL/GenBank/DDBJ whole genome shotgun (WGS) entry which is preliminary data.</text>
</comment>
<dbReference type="InterPro" id="IPR045512">
    <property type="entry name" value="DUF6480"/>
</dbReference>
<proteinExistence type="predicted"/>
<protein>
    <submittedName>
        <fullName evidence="3">Uncharacterized protein</fullName>
    </submittedName>
</protein>
<gene>
    <name evidence="3" type="ORF">RMCC_1061</name>
</gene>
<evidence type="ECO:0000256" key="2">
    <source>
        <dbReference type="SAM" id="Phobius"/>
    </source>
</evidence>
<keyword evidence="4" id="KW-1185">Reference proteome</keyword>
<reference evidence="4" key="1">
    <citation type="journal article" date="2016" name="Genome Announc.">
        <title>Draft Genome Sequences of Five Rapidly Growing Mycobacterium Species, M. thermoresistibile, M. fortuitum subsp. acetamidolyticum, M. canariasense, M. brisbanense, and M. novocastrense.</title>
        <authorList>
            <person name="Katahira K."/>
            <person name="Ogura Y."/>
            <person name="Gotoh Y."/>
            <person name="Hayashi T."/>
        </authorList>
    </citation>
    <scope>NUCLEOTIDE SEQUENCE [LARGE SCALE GENOMIC DNA]</scope>
    <source>
        <strain evidence="4">JCM15298</strain>
    </source>
</reference>
<evidence type="ECO:0000313" key="4">
    <source>
        <dbReference type="Proteomes" id="UP000069443"/>
    </source>
</evidence>
<dbReference type="RefSeq" id="WP_062655414.1">
    <property type="nucleotide sequence ID" value="NZ_BCSY01000029.1"/>
</dbReference>
<reference evidence="4" key="2">
    <citation type="submission" date="2016-02" db="EMBL/GenBank/DDBJ databases">
        <title>Draft genome sequence of five rapidly growing Mycobacterium species.</title>
        <authorList>
            <person name="Katahira K."/>
            <person name="Gotou Y."/>
            <person name="Iida K."/>
            <person name="Ogura Y."/>
            <person name="Hayashi T."/>
        </authorList>
    </citation>
    <scope>NUCLEOTIDE SEQUENCE [LARGE SCALE GENOMIC DNA]</scope>
    <source>
        <strain evidence="4">JCM15298</strain>
    </source>
</reference>
<keyword evidence="2" id="KW-1133">Transmembrane helix</keyword>